<dbReference type="RefSeq" id="XP_024581942.1">
    <property type="nucleotide sequence ID" value="XM_024716332.1"/>
</dbReference>
<proteinExistence type="predicted"/>
<organism evidence="1 2">
    <name type="scientific">Plasmopara halstedii</name>
    <name type="common">Downy mildew of sunflower</name>
    <dbReference type="NCBI Taxonomy" id="4781"/>
    <lineage>
        <taxon>Eukaryota</taxon>
        <taxon>Sar</taxon>
        <taxon>Stramenopiles</taxon>
        <taxon>Oomycota</taxon>
        <taxon>Peronosporomycetes</taxon>
        <taxon>Peronosporales</taxon>
        <taxon>Peronosporaceae</taxon>
        <taxon>Plasmopara</taxon>
    </lineage>
</organism>
<evidence type="ECO:0000313" key="2">
    <source>
        <dbReference type="Proteomes" id="UP000054928"/>
    </source>
</evidence>
<reference evidence="2" key="1">
    <citation type="submission" date="2014-09" db="EMBL/GenBank/DDBJ databases">
        <authorList>
            <person name="Sharma Rahul"/>
            <person name="Thines Marco"/>
        </authorList>
    </citation>
    <scope>NUCLEOTIDE SEQUENCE [LARGE SCALE GENOMIC DNA]</scope>
</reference>
<dbReference type="AlphaFoldDB" id="A0A0P1AWE1"/>
<keyword evidence="2" id="KW-1185">Reference proteome</keyword>
<dbReference type="EMBL" id="CCYD01001583">
    <property type="protein sequence ID" value="CEG45573.1"/>
    <property type="molecule type" value="Genomic_DNA"/>
</dbReference>
<sequence length="135" mass="14686">MICVQAESQEIESSIVRSVCAKRIPECPARAVATVGEGRAADELRQALCEVSDDHGADPRNDRVGSTRCVYFGSEGPDSEDGAVHKAYEDAYSPQHGGREGHKKPPRMHRIHVGVLNDDSSQDMKICNAIIGKKQ</sequence>
<dbReference type="GeneID" id="36396914"/>
<protein>
    <submittedName>
        <fullName evidence="1">Uncharacterized protein</fullName>
    </submittedName>
</protein>
<dbReference type="Proteomes" id="UP000054928">
    <property type="component" value="Unassembled WGS sequence"/>
</dbReference>
<name>A0A0P1AWE1_PLAHL</name>
<accession>A0A0P1AWE1</accession>
<evidence type="ECO:0000313" key="1">
    <source>
        <dbReference type="EMBL" id="CEG45573.1"/>
    </source>
</evidence>